<dbReference type="GO" id="GO:0042273">
    <property type="term" value="P:ribosomal large subunit biogenesis"/>
    <property type="evidence" value="ECO:0007669"/>
    <property type="project" value="TreeGrafter"/>
</dbReference>
<dbReference type="PANTHER" id="PTHR13182">
    <property type="entry name" value="ZINC FINGER PROTEIN 622"/>
    <property type="match status" value="1"/>
</dbReference>
<protein>
    <submittedName>
        <fullName evidence="1">Transcription factor</fullName>
    </submittedName>
</protein>
<accession>A0A2P2KEY5</accession>
<dbReference type="EMBL" id="GGEC01023815">
    <property type="protein sequence ID" value="MBX04299.1"/>
    <property type="molecule type" value="Transcribed_RNA"/>
</dbReference>
<evidence type="ECO:0000313" key="1">
    <source>
        <dbReference type="EMBL" id="MBX04299.1"/>
    </source>
</evidence>
<sequence>MSGVMCSIGLINDLSLSCSYVDESGKQLIASGDLDNTVEFGTGGSELIIMTRLNSKMSSKTLGSREYLRYYRQKPRPTPANGTAVTAALASRYMSMGLTTVQSREQMVRMKVMKQMNRMGGETMRTKIGLKNNVIRNLPRNVPY</sequence>
<dbReference type="InterPro" id="IPR040025">
    <property type="entry name" value="Znf622/Rei1/Reh1"/>
</dbReference>
<organism evidence="1">
    <name type="scientific">Rhizophora mucronata</name>
    <name type="common">Asiatic mangrove</name>
    <dbReference type="NCBI Taxonomy" id="61149"/>
    <lineage>
        <taxon>Eukaryota</taxon>
        <taxon>Viridiplantae</taxon>
        <taxon>Streptophyta</taxon>
        <taxon>Embryophyta</taxon>
        <taxon>Tracheophyta</taxon>
        <taxon>Spermatophyta</taxon>
        <taxon>Magnoliopsida</taxon>
        <taxon>eudicotyledons</taxon>
        <taxon>Gunneridae</taxon>
        <taxon>Pentapetalae</taxon>
        <taxon>rosids</taxon>
        <taxon>fabids</taxon>
        <taxon>Malpighiales</taxon>
        <taxon>Rhizophoraceae</taxon>
        <taxon>Rhizophora</taxon>
    </lineage>
</organism>
<dbReference type="AlphaFoldDB" id="A0A2P2KEY5"/>
<proteinExistence type="predicted"/>
<reference evidence="1" key="1">
    <citation type="submission" date="2018-02" db="EMBL/GenBank/DDBJ databases">
        <title>Rhizophora mucronata_Transcriptome.</title>
        <authorList>
            <person name="Meera S.P."/>
            <person name="Sreeshan A."/>
            <person name="Augustine A."/>
        </authorList>
    </citation>
    <scope>NUCLEOTIDE SEQUENCE</scope>
    <source>
        <tissue evidence="1">Leaf</tissue>
    </source>
</reference>
<name>A0A2P2KEY5_RHIMU</name>
<dbReference type="PANTHER" id="PTHR13182:SF8">
    <property type="entry name" value="CYTOPLASMIC 60S SUBUNIT BIOGENESIS FACTOR ZNF622"/>
    <property type="match status" value="1"/>
</dbReference>
<dbReference type="GO" id="GO:0030687">
    <property type="term" value="C:preribosome, large subunit precursor"/>
    <property type="evidence" value="ECO:0007669"/>
    <property type="project" value="TreeGrafter"/>
</dbReference>